<protein>
    <recommendedName>
        <fullName evidence="3">EF-hand domain-containing protein</fullName>
    </recommendedName>
</protein>
<evidence type="ECO:0000313" key="2">
    <source>
        <dbReference type="Proteomes" id="UP000604046"/>
    </source>
</evidence>
<comment type="caution">
    <text evidence="1">The sequence shown here is derived from an EMBL/GenBank/DDBJ whole genome shotgun (WGS) entry which is preliminary data.</text>
</comment>
<dbReference type="AlphaFoldDB" id="A0A812THV6"/>
<evidence type="ECO:0000313" key="1">
    <source>
        <dbReference type="EMBL" id="CAE7523086.1"/>
    </source>
</evidence>
<organism evidence="1 2">
    <name type="scientific">Symbiodinium natans</name>
    <dbReference type="NCBI Taxonomy" id="878477"/>
    <lineage>
        <taxon>Eukaryota</taxon>
        <taxon>Sar</taxon>
        <taxon>Alveolata</taxon>
        <taxon>Dinophyceae</taxon>
        <taxon>Suessiales</taxon>
        <taxon>Symbiodiniaceae</taxon>
        <taxon>Symbiodinium</taxon>
    </lineage>
</organism>
<dbReference type="OrthoDB" id="426996at2759"/>
<gene>
    <name evidence="1" type="ORF">SNAT2548_LOCUS29282</name>
</gene>
<proteinExistence type="predicted"/>
<evidence type="ECO:0008006" key="3">
    <source>
        <dbReference type="Google" id="ProtNLM"/>
    </source>
</evidence>
<keyword evidence="2" id="KW-1185">Reference proteome</keyword>
<dbReference type="EMBL" id="CAJNDS010002549">
    <property type="protein sequence ID" value="CAE7523086.1"/>
    <property type="molecule type" value="Genomic_DNA"/>
</dbReference>
<dbReference type="InterPro" id="IPR018247">
    <property type="entry name" value="EF_Hand_1_Ca_BS"/>
</dbReference>
<sequence length="269" mass="29438">MGRRHRSVHKLLVAIAAACLTLPPLRTAAFILSKQTWQTSLRRRLWLTQATLGSALLPVSTHAEEQVEQVKRLAVVETYPPFGSLVPLTGVFSLAQSAAKLTDPDDLPSMSKRFGKLSNDDLDAYRFVCTQYIGLIRYADPDEKVIGYDKAGRFKACDDAIAAVGRARDLLKKSDAKDKAKKKDLKAFQKEVSAIGVNLAGFFALIPQGDFVKALSLAQKLRSMDADKNNQLSEEEVTTVRSGMKPLSQDDADIVAALRKLGAGRLLVP</sequence>
<dbReference type="PROSITE" id="PS00018">
    <property type="entry name" value="EF_HAND_1"/>
    <property type="match status" value="1"/>
</dbReference>
<accession>A0A812THV6</accession>
<dbReference type="Proteomes" id="UP000604046">
    <property type="component" value="Unassembled WGS sequence"/>
</dbReference>
<name>A0A812THV6_9DINO</name>
<reference evidence="1" key="1">
    <citation type="submission" date="2021-02" db="EMBL/GenBank/DDBJ databases">
        <authorList>
            <person name="Dougan E. K."/>
            <person name="Rhodes N."/>
            <person name="Thang M."/>
            <person name="Chan C."/>
        </authorList>
    </citation>
    <scope>NUCLEOTIDE SEQUENCE</scope>
</reference>